<dbReference type="RefSeq" id="WP_187966674.1">
    <property type="nucleotide sequence ID" value="NZ_JACVDC010000063.1"/>
</dbReference>
<evidence type="ECO:0000256" key="4">
    <source>
        <dbReference type="PROSITE-ProRule" id="PRU00433"/>
    </source>
</evidence>
<feature type="domain" description="Cytochrome c" evidence="5">
    <location>
        <begin position="99"/>
        <end position="182"/>
    </location>
</feature>
<evidence type="ECO:0000256" key="1">
    <source>
        <dbReference type="ARBA" id="ARBA00022617"/>
    </source>
</evidence>
<reference evidence="6 7" key="1">
    <citation type="submission" date="2020-09" db="EMBL/GenBank/DDBJ databases">
        <title>Sinomicrobium weinanense sp. nov., a halophilic bacteria isolated from saline-alkali soil.</title>
        <authorList>
            <person name="Wu P."/>
            <person name="Ren H."/>
            <person name="Mei Y."/>
            <person name="Liang Y."/>
            <person name="Chen Z."/>
        </authorList>
    </citation>
    <scope>NUCLEOTIDE SEQUENCE [LARGE SCALE GENOMIC DNA]</scope>
    <source>
        <strain evidence="6 7">FJxs</strain>
    </source>
</reference>
<dbReference type="GO" id="GO:0046872">
    <property type="term" value="F:metal ion binding"/>
    <property type="evidence" value="ECO:0007669"/>
    <property type="project" value="UniProtKB-KW"/>
</dbReference>
<comment type="caution">
    <text evidence="6">The sequence shown here is derived from an EMBL/GenBank/DDBJ whole genome shotgun (WGS) entry which is preliminary data.</text>
</comment>
<dbReference type="InterPro" id="IPR009056">
    <property type="entry name" value="Cyt_c-like_dom"/>
</dbReference>
<evidence type="ECO:0000256" key="3">
    <source>
        <dbReference type="ARBA" id="ARBA00023004"/>
    </source>
</evidence>
<sequence>MRSFIKIGMVLGTAAVMTSCFNKSKPNYQFMPNMYEEVGYKTYQESDAFKNGVEAQLPAENTINRGWMPYDYEDTQEGKALATVELKNPLTADSLAVEDNLAKGKELYGIYCAVCHGDKGDGQGILAQREKFLGIPSYADRETTEGSIYHVIYYGLNSMGSYAVQLDEKERWQVVMYVEQLKKDLGVGANNSEEKTEE</sequence>
<keyword evidence="2 4" id="KW-0479">Metal-binding</keyword>
<dbReference type="PANTHER" id="PTHR40394">
    <property type="entry name" value="LIPOPROTEIN-RELATED"/>
    <property type="match status" value="1"/>
</dbReference>
<proteinExistence type="predicted"/>
<keyword evidence="7" id="KW-1185">Reference proteome</keyword>
<name>A0A926JUQ6_9FLAO</name>
<keyword evidence="1 4" id="KW-0349">Heme</keyword>
<keyword evidence="3 4" id="KW-0408">Iron</keyword>
<evidence type="ECO:0000256" key="2">
    <source>
        <dbReference type="ARBA" id="ARBA00022723"/>
    </source>
</evidence>
<dbReference type="GO" id="GO:0020037">
    <property type="term" value="F:heme binding"/>
    <property type="evidence" value="ECO:0007669"/>
    <property type="project" value="InterPro"/>
</dbReference>
<accession>A0A926JUQ6</accession>
<dbReference type="PROSITE" id="PS51257">
    <property type="entry name" value="PROKAR_LIPOPROTEIN"/>
    <property type="match status" value="1"/>
</dbReference>
<dbReference type="GO" id="GO:0009055">
    <property type="term" value="F:electron transfer activity"/>
    <property type="evidence" value="ECO:0007669"/>
    <property type="project" value="InterPro"/>
</dbReference>
<dbReference type="EMBL" id="JACVDC010000063">
    <property type="protein sequence ID" value="MBC9797541.1"/>
    <property type="molecule type" value="Genomic_DNA"/>
</dbReference>
<gene>
    <name evidence="6" type="ORF">IBL28_16310</name>
</gene>
<dbReference type="Proteomes" id="UP000653730">
    <property type="component" value="Unassembled WGS sequence"/>
</dbReference>
<dbReference type="SUPFAM" id="SSF46626">
    <property type="entry name" value="Cytochrome c"/>
    <property type="match status" value="1"/>
</dbReference>
<dbReference type="InterPro" id="IPR036909">
    <property type="entry name" value="Cyt_c-like_dom_sf"/>
</dbReference>
<dbReference type="PROSITE" id="PS51007">
    <property type="entry name" value="CYTC"/>
    <property type="match status" value="1"/>
</dbReference>
<dbReference type="AlphaFoldDB" id="A0A926JUQ6"/>
<evidence type="ECO:0000259" key="5">
    <source>
        <dbReference type="PROSITE" id="PS51007"/>
    </source>
</evidence>
<organism evidence="6 7">
    <name type="scientific">Sinomicrobium weinanense</name>
    <dbReference type="NCBI Taxonomy" id="2842200"/>
    <lineage>
        <taxon>Bacteria</taxon>
        <taxon>Pseudomonadati</taxon>
        <taxon>Bacteroidota</taxon>
        <taxon>Flavobacteriia</taxon>
        <taxon>Flavobacteriales</taxon>
        <taxon>Flavobacteriaceae</taxon>
        <taxon>Sinomicrobium</taxon>
    </lineage>
</organism>
<evidence type="ECO:0000313" key="7">
    <source>
        <dbReference type="Proteomes" id="UP000653730"/>
    </source>
</evidence>
<dbReference type="Gene3D" id="1.10.760.10">
    <property type="entry name" value="Cytochrome c-like domain"/>
    <property type="match status" value="1"/>
</dbReference>
<evidence type="ECO:0000313" key="6">
    <source>
        <dbReference type="EMBL" id="MBC9797541.1"/>
    </source>
</evidence>
<dbReference type="Pfam" id="PF13442">
    <property type="entry name" value="Cytochrome_CBB3"/>
    <property type="match status" value="1"/>
</dbReference>
<protein>
    <submittedName>
        <fullName evidence="6">Cytochrome c</fullName>
    </submittedName>
</protein>
<dbReference type="PANTHER" id="PTHR40394:SF2">
    <property type="entry name" value="QUINOL:CYTOCHROME C OXIDOREDUCTASE MEMBRANE PROTEIN"/>
    <property type="match status" value="1"/>
</dbReference>